<name>A0A1S1QCN6_9ACTN</name>
<evidence type="ECO:0008006" key="4">
    <source>
        <dbReference type="Google" id="ProtNLM"/>
    </source>
</evidence>
<evidence type="ECO:0000313" key="3">
    <source>
        <dbReference type="Proteomes" id="UP000179627"/>
    </source>
</evidence>
<sequence length="146" mass="15919">MKIMARRRQVPFVNGALAVVLTSVAVAGLSACGSKSDADRFAERLSSHGYGTVDVSADREKKNGKTRLVAYDAHIIVNTDADPQTCDVELENDVRSSGKGLVDYFDVDEIRDARGAQHEVENDRTWPDSPTLTTLRAELAEHAVDC</sequence>
<keyword evidence="1" id="KW-0732">Signal</keyword>
<feature type="signal peptide" evidence="1">
    <location>
        <begin position="1"/>
        <end position="27"/>
    </location>
</feature>
<keyword evidence="3" id="KW-1185">Reference proteome</keyword>
<gene>
    <name evidence="2" type="ORF">CC117_27230</name>
</gene>
<evidence type="ECO:0000256" key="1">
    <source>
        <dbReference type="SAM" id="SignalP"/>
    </source>
</evidence>
<proteinExistence type="predicted"/>
<reference evidence="3" key="1">
    <citation type="submission" date="2016-07" db="EMBL/GenBank/DDBJ databases">
        <title>Sequence Frankia sp. strain CcI1.17.</title>
        <authorList>
            <person name="Ghodhbane-Gtari F."/>
            <person name="Swanson E."/>
            <person name="Gueddou A."/>
            <person name="Morris K."/>
            <person name="Hezbri K."/>
            <person name="Ktari A."/>
            <person name="Nouioui I."/>
            <person name="Abebe-Akele F."/>
            <person name="Simpson S."/>
            <person name="Thomas K."/>
            <person name="Gtari M."/>
            <person name="Tisa L.S."/>
            <person name="Hurst S."/>
        </authorList>
    </citation>
    <scope>NUCLEOTIDE SEQUENCE [LARGE SCALE GENOMIC DNA]</scope>
    <source>
        <strain evidence="3">Cc1.17</strain>
    </source>
</reference>
<dbReference type="PROSITE" id="PS51257">
    <property type="entry name" value="PROKAR_LIPOPROTEIN"/>
    <property type="match status" value="1"/>
</dbReference>
<organism evidence="2 3">
    <name type="scientific">Parafrankia colletiae</name>
    <dbReference type="NCBI Taxonomy" id="573497"/>
    <lineage>
        <taxon>Bacteria</taxon>
        <taxon>Bacillati</taxon>
        <taxon>Actinomycetota</taxon>
        <taxon>Actinomycetes</taxon>
        <taxon>Frankiales</taxon>
        <taxon>Frankiaceae</taxon>
        <taxon>Parafrankia</taxon>
    </lineage>
</organism>
<evidence type="ECO:0000313" key="2">
    <source>
        <dbReference type="EMBL" id="OHV30975.1"/>
    </source>
</evidence>
<dbReference type="EMBL" id="MBLM01000148">
    <property type="protein sequence ID" value="OHV30975.1"/>
    <property type="molecule type" value="Genomic_DNA"/>
</dbReference>
<accession>A0A1S1QCN6</accession>
<dbReference type="OrthoDB" id="3212889at2"/>
<dbReference type="Proteomes" id="UP000179627">
    <property type="component" value="Unassembled WGS sequence"/>
</dbReference>
<dbReference type="AlphaFoldDB" id="A0A1S1QCN6"/>
<feature type="chain" id="PRO_5039485693" description="Lipoprotein" evidence="1">
    <location>
        <begin position="28"/>
        <end position="146"/>
    </location>
</feature>
<comment type="caution">
    <text evidence="2">The sequence shown here is derived from an EMBL/GenBank/DDBJ whole genome shotgun (WGS) entry which is preliminary data.</text>
</comment>
<protein>
    <recommendedName>
        <fullName evidence="4">Lipoprotein</fullName>
    </recommendedName>
</protein>